<sequence length="383" mass="40533">MRLRLRGAGLVVLPLTLALAACGAPPTASSGSEAGAAANGWNEVYDAIDGLTGEARTQKLVELAKADGGIVRNYSSMNGDEGGALTDAFTQKYGIRVDFYRASAQGIIQRVTEEVRAGYANGADVIASNGTELIQFDRQGILEPIRDSPVVAEYPPEAVEHNGAWVWTYVNYYTPVWNTNLVSPSEAPKDWMQVLTNFGNGRCVLEAKSYDWLAALVGYLGKTQGMSEDQAIQTVKKAASGCKAAISGNSLVTNMVASGEYDIVLASYHINARQGKADGAPMDWFAPPATVFARPNGVAVSATAPNPAGALLFAEFMLSDEGAGVIAKYDRTVANPNVTEGALAPGYEVYPIDLESVIDEADKWQALYQELDGLTAGGCVEGC</sequence>
<gene>
    <name evidence="3" type="ORF">ACFSCY_18995</name>
</gene>
<dbReference type="Proteomes" id="UP001597145">
    <property type="component" value="Unassembled WGS sequence"/>
</dbReference>
<feature type="chain" id="PRO_5046126010" evidence="2">
    <location>
        <begin position="21"/>
        <end position="383"/>
    </location>
</feature>
<dbReference type="EMBL" id="JBHUCP010000012">
    <property type="protein sequence ID" value="MFD1531525.1"/>
    <property type="molecule type" value="Genomic_DNA"/>
</dbReference>
<accession>A0ABW4FLP7</accession>
<evidence type="ECO:0000256" key="2">
    <source>
        <dbReference type="SAM" id="SignalP"/>
    </source>
</evidence>
<evidence type="ECO:0000313" key="3">
    <source>
        <dbReference type="EMBL" id="MFD1531525.1"/>
    </source>
</evidence>
<dbReference type="PROSITE" id="PS51257">
    <property type="entry name" value="PROKAR_LIPOPROTEIN"/>
    <property type="match status" value="1"/>
</dbReference>
<keyword evidence="4" id="KW-1185">Reference proteome</keyword>
<organism evidence="3 4">
    <name type="scientific">Pseudonocardia aurantiaca</name>
    <dbReference type="NCBI Taxonomy" id="75290"/>
    <lineage>
        <taxon>Bacteria</taxon>
        <taxon>Bacillati</taxon>
        <taxon>Actinomycetota</taxon>
        <taxon>Actinomycetes</taxon>
        <taxon>Pseudonocardiales</taxon>
        <taxon>Pseudonocardiaceae</taxon>
        <taxon>Pseudonocardia</taxon>
    </lineage>
</organism>
<reference evidence="4" key="1">
    <citation type="journal article" date="2019" name="Int. J. Syst. Evol. Microbiol.">
        <title>The Global Catalogue of Microorganisms (GCM) 10K type strain sequencing project: providing services to taxonomists for standard genome sequencing and annotation.</title>
        <authorList>
            <consortium name="The Broad Institute Genomics Platform"/>
            <consortium name="The Broad Institute Genome Sequencing Center for Infectious Disease"/>
            <person name="Wu L."/>
            <person name="Ma J."/>
        </authorList>
    </citation>
    <scope>NUCLEOTIDE SEQUENCE [LARGE SCALE GENOMIC DNA]</scope>
    <source>
        <strain evidence="4">JCM 12165</strain>
    </source>
</reference>
<feature type="signal peptide" evidence="2">
    <location>
        <begin position="1"/>
        <end position="20"/>
    </location>
</feature>
<dbReference type="SUPFAM" id="SSF53850">
    <property type="entry name" value="Periplasmic binding protein-like II"/>
    <property type="match status" value="1"/>
</dbReference>
<comment type="caution">
    <text evidence="3">The sequence shown here is derived from an EMBL/GenBank/DDBJ whole genome shotgun (WGS) entry which is preliminary data.</text>
</comment>
<dbReference type="PANTHER" id="PTHR30006:SF24">
    <property type="entry name" value="SLL0237 PROTEIN"/>
    <property type="match status" value="1"/>
</dbReference>
<evidence type="ECO:0000313" key="4">
    <source>
        <dbReference type="Proteomes" id="UP001597145"/>
    </source>
</evidence>
<protein>
    <submittedName>
        <fullName evidence="3">ABC transporter substrate-binding protein</fullName>
    </submittedName>
</protein>
<dbReference type="Gene3D" id="3.40.190.10">
    <property type="entry name" value="Periplasmic binding protein-like II"/>
    <property type="match status" value="2"/>
</dbReference>
<name>A0ABW4FLP7_9PSEU</name>
<proteinExistence type="predicted"/>
<keyword evidence="1 2" id="KW-0732">Signal</keyword>
<dbReference type="PANTHER" id="PTHR30006">
    <property type="entry name" value="THIAMINE-BINDING PERIPLASMIC PROTEIN-RELATED"/>
    <property type="match status" value="1"/>
</dbReference>
<dbReference type="Pfam" id="PF13416">
    <property type="entry name" value="SBP_bac_8"/>
    <property type="match status" value="1"/>
</dbReference>
<evidence type="ECO:0000256" key="1">
    <source>
        <dbReference type="ARBA" id="ARBA00022729"/>
    </source>
</evidence>
<dbReference type="RefSeq" id="WP_343978711.1">
    <property type="nucleotide sequence ID" value="NZ_BAAAJG010000010.1"/>
</dbReference>
<dbReference type="InterPro" id="IPR006059">
    <property type="entry name" value="SBP"/>
</dbReference>